<dbReference type="Proteomes" id="UP000023152">
    <property type="component" value="Unassembled WGS sequence"/>
</dbReference>
<evidence type="ECO:0000259" key="2">
    <source>
        <dbReference type="Pfam" id="PF12972"/>
    </source>
</evidence>
<name>X6NGH3_RETFI</name>
<reference evidence="3 4" key="1">
    <citation type="journal article" date="2013" name="Curr. Biol.">
        <title>The Genome of the Foraminiferan Reticulomyxa filosa.</title>
        <authorList>
            <person name="Glockner G."/>
            <person name="Hulsmann N."/>
            <person name="Schleicher M."/>
            <person name="Noegel A.A."/>
            <person name="Eichinger L."/>
            <person name="Gallinger C."/>
            <person name="Pawlowski J."/>
            <person name="Sierra R."/>
            <person name="Euteneuer U."/>
            <person name="Pillet L."/>
            <person name="Moustafa A."/>
            <person name="Platzer M."/>
            <person name="Groth M."/>
            <person name="Szafranski K."/>
            <person name="Schliwa M."/>
        </authorList>
    </citation>
    <scope>NUCLEOTIDE SEQUENCE [LARGE SCALE GENOMIC DNA]</scope>
</reference>
<dbReference type="Pfam" id="PF05089">
    <property type="entry name" value="NAGLU"/>
    <property type="match status" value="1"/>
</dbReference>
<evidence type="ECO:0000259" key="1">
    <source>
        <dbReference type="Pfam" id="PF05089"/>
    </source>
</evidence>
<dbReference type="OrthoDB" id="64736at2759"/>
<dbReference type="InterPro" id="IPR007781">
    <property type="entry name" value="NAGLU"/>
</dbReference>
<proteinExistence type="predicted"/>
<evidence type="ECO:0000313" key="4">
    <source>
        <dbReference type="Proteomes" id="UP000023152"/>
    </source>
</evidence>
<keyword evidence="4" id="KW-1185">Reference proteome</keyword>
<gene>
    <name evidence="3" type="ORF">RFI_12049</name>
</gene>
<dbReference type="Pfam" id="PF12972">
    <property type="entry name" value="NAGLU_C"/>
    <property type="match status" value="1"/>
</dbReference>
<dbReference type="InterPro" id="IPR024733">
    <property type="entry name" value="NAGLU_tim-barrel"/>
</dbReference>
<comment type="caution">
    <text evidence="3">The sequence shown here is derived from an EMBL/GenBank/DDBJ whole genome shotgun (WGS) entry which is preliminary data.</text>
</comment>
<dbReference type="EMBL" id="ASPP01008746">
    <property type="protein sequence ID" value="ETO25096.1"/>
    <property type="molecule type" value="Genomic_DNA"/>
</dbReference>
<dbReference type="PANTHER" id="PTHR12872">
    <property type="entry name" value="ALPHA-N-ACETYLGLUCOSAMINIDASE"/>
    <property type="match status" value="1"/>
</dbReference>
<evidence type="ECO:0000313" key="3">
    <source>
        <dbReference type="EMBL" id="ETO25096.1"/>
    </source>
</evidence>
<organism evidence="3 4">
    <name type="scientific">Reticulomyxa filosa</name>
    <dbReference type="NCBI Taxonomy" id="46433"/>
    <lineage>
        <taxon>Eukaryota</taxon>
        <taxon>Sar</taxon>
        <taxon>Rhizaria</taxon>
        <taxon>Retaria</taxon>
        <taxon>Foraminifera</taxon>
        <taxon>Monothalamids</taxon>
        <taxon>Reticulomyxidae</taxon>
        <taxon>Reticulomyxa</taxon>
    </lineage>
</organism>
<dbReference type="InterPro" id="IPR024732">
    <property type="entry name" value="NAGLU_C"/>
</dbReference>
<feature type="domain" description="Alpha-N-acetylglucosaminidase tim-barrel" evidence="1">
    <location>
        <begin position="1"/>
        <end position="347"/>
    </location>
</feature>
<protein>
    <submittedName>
        <fullName evidence="3">Alpha-N-acetylglucosaminidase</fullName>
    </submittedName>
</protein>
<dbReference type="Gene3D" id="1.20.120.670">
    <property type="entry name" value="N-acetyl-b-d-glucoasminidase"/>
    <property type="match status" value="1"/>
</dbReference>
<dbReference type="PANTHER" id="PTHR12872:SF1">
    <property type="entry name" value="ALPHA-N-ACETYLGLUCOSAMINIDASE"/>
    <property type="match status" value="1"/>
</dbReference>
<sequence>MALHGMNMLLLPMSNEYIEYRLYTEEYGIEGWRLKNYFTGPAFLAWFRMGNIHGWPPHPNSHELSLSPQWFRFQIDLMQRILKRCRELDIHVILPCFSGHVPKAFVDEFPQVHTFQSTIWFGFPEEYTETLFLDPTDPVYVELGQKYVSMQMELFSEHFEARHFSNQDSTHTTYPIFYWSDQYNELSPPTDDSTYLRNAALFHYQSMHFLPSHVTTDNVKVVWVMQGWLFVHMQSFWMQDGQRPIRAYLSGLAKGQLLLLDLIAEKQHIAKMTSDFFGHEYIWCFLHNFGGDVGMSGNLHNLLTKLNELNSHDQSDNDNGLLTGIGLAMEGTNQNVILYHALLSTVYVAPPLQLAKYRKWFVQSRYGRDIWQMAAHNISALWEQLISLMYDTSPNYWSVIKPVYVRHPTLQIVPDNIVSLATITDVEQLQSRHRQALLFQNKYKQKHIFFKFNGGFQPLWPDYPFRDLRAVYDQWMKWVQVCLESDSKAMALLSESPTLVYDLIDITRELLGYWFGELYVLYRELWTKHKHNAAPCTQCIAVSSSMLDILDDIDQLLSYCKYQRLDVWINEAINCVLEDNRTTNDEWVRFMEFNAKNLITRWGPNIIADYGSRQWHGLVGGYYKKRWQIFFDRMNTNATTRLSTIEINQKILAFESSWEQKQFISTNSWRKYDQHNNALSNILRVSKKYQSQFIKYFPSFS</sequence>
<feature type="domain" description="Alpha-N-acetylglucosaminidase C-terminal" evidence="2">
    <location>
        <begin position="360"/>
        <end position="665"/>
    </location>
</feature>
<dbReference type="Gene3D" id="3.20.20.80">
    <property type="entry name" value="Glycosidases"/>
    <property type="match status" value="1"/>
</dbReference>
<accession>X6NGH3</accession>
<dbReference type="AlphaFoldDB" id="X6NGH3"/>